<organism evidence="2 3">
    <name type="scientific">Athelia psychrophila</name>
    <dbReference type="NCBI Taxonomy" id="1759441"/>
    <lineage>
        <taxon>Eukaryota</taxon>
        <taxon>Fungi</taxon>
        <taxon>Dikarya</taxon>
        <taxon>Basidiomycota</taxon>
        <taxon>Agaricomycotina</taxon>
        <taxon>Agaricomycetes</taxon>
        <taxon>Agaricomycetidae</taxon>
        <taxon>Atheliales</taxon>
        <taxon>Atheliaceae</taxon>
        <taxon>Athelia</taxon>
    </lineage>
</organism>
<dbReference type="CDD" id="cd05233">
    <property type="entry name" value="SDR_c"/>
    <property type="match status" value="1"/>
</dbReference>
<reference evidence="2 3" key="1">
    <citation type="journal article" date="2016" name="Mol. Biol. Evol.">
        <title>Comparative Genomics of Early-Diverging Mushroom-Forming Fungi Provides Insights into the Origins of Lignocellulose Decay Capabilities.</title>
        <authorList>
            <person name="Nagy L.G."/>
            <person name="Riley R."/>
            <person name="Tritt A."/>
            <person name="Adam C."/>
            <person name="Daum C."/>
            <person name="Floudas D."/>
            <person name="Sun H."/>
            <person name="Yadav J.S."/>
            <person name="Pangilinan J."/>
            <person name="Larsson K.H."/>
            <person name="Matsuura K."/>
            <person name="Barry K."/>
            <person name="Labutti K."/>
            <person name="Kuo R."/>
            <person name="Ohm R.A."/>
            <person name="Bhattacharya S.S."/>
            <person name="Shirouzu T."/>
            <person name="Yoshinaga Y."/>
            <person name="Martin F.M."/>
            <person name="Grigoriev I.V."/>
            <person name="Hibbett D.S."/>
        </authorList>
    </citation>
    <scope>NUCLEOTIDE SEQUENCE [LARGE SCALE GENOMIC DNA]</scope>
    <source>
        <strain evidence="2 3">CBS 109695</strain>
    </source>
</reference>
<dbReference type="Gene3D" id="3.40.50.720">
    <property type="entry name" value="NAD(P)-binding Rossmann-like Domain"/>
    <property type="match status" value="1"/>
</dbReference>
<dbReference type="SUPFAM" id="SSF51735">
    <property type="entry name" value="NAD(P)-binding Rossmann-fold domains"/>
    <property type="match status" value="1"/>
</dbReference>
<proteinExistence type="predicted"/>
<dbReference type="AlphaFoldDB" id="A0A166H9P6"/>
<dbReference type="GO" id="GO:0016491">
    <property type="term" value="F:oxidoreductase activity"/>
    <property type="evidence" value="ECO:0007669"/>
    <property type="project" value="UniProtKB-KW"/>
</dbReference>
<keyword evidence="3" id="KW-1185">Reference proteome</keyword>
<dbReference type="InterPro" id="IPR052228">
    <property type="entry name" value="Sec_Metab_Biosynth_Oxidored"/>
</dbReference>
<keyword evidence="1" id="KW-0560">Oxidoreductase</keyword>
<dbReference type="InterPro" id="IPR002347">
    <property type="entry name" value="SDR_fam"/>
</dbReference>
<name>A0A166H9P6_9AGAM</name>
<dbReference type="Proteomes" id="UP000076532">
    <property type="component" value="Unassembled WGS sequence"/>
</dbReference>
<dbReference type="InterPro" id="IPR036291">
    <property type="entry name" value="NAD(P)-bd_dom_sf"/>
</dbReference>
<dbReference type="Pfam" id="PF00106">
    <property type="entry name" value="adh_short"/>
    <property type="match status" value="1"/>
</dbReference>
<evidence type="ECO:0000313" key="2">
    <source>
        <dbReference type="EMBL" id="KZP18623.1"/>
    </source>
</evidence>
<accession>A0A166H9P6</accession>
<dbReference type="PANTHER" id="PTHR47534">
    <property type="entry name" value="YALI0E05731P"/>
    <property type="match status" value="1"/>
</dbReference>
<sequence>MVNYHALTSSLKLSGSNVVVLGGTQGIGAGIAIRFAELGSSVLVIGRNETAGNTVVNTMRGASADSSEAKFTFVRGDLGTVDGIRGAADDIAAWAGAQGVDYLFQTQGGPSTGLWPPTPESLTIAFNVQILSHFLIPYLLLSRPQPILRQGAQICNVGRPGEIGRAVNMDDFIGIKAIQGGNVAFVKKLLSWVFIMDLYTQASPRHD</sequence>
<dbReference type="EMBL" id="KV417571">
    <property type="protein sequence ID" value="KZP18623.1"/>
    <property type="molecule type" value="Genomic_DNA"/>
</dbReference>
<evidence type="ECO:0000256" key="1">
    <source>
        <dbReference type="ARBA" id="ARBA00023002"/>
    </source>
</evidence>
<protein>
    <recommendedName>
        <fullName evidence="4">NAD(P)-binding protein</fullName>
    </recommendedName>
</protein>
<gene>
    <name evidence="2" type="ORF">FIBSPDRAFT_590555</name>
</gene>
<dbReference type="OrthoDB" id="2898509at2759"/>
<dbReference type="PANTHER" id="PTHR47534:SF3">
    <property type="entry name" value="ALCOHOL DEHYDROGENASE-LIKE C-TERMINAL DOMAIN-CONTAINING PROTEIN"/>
    <property type="match status" value="1"/>
</dbReference>
<dbReference type="STRING" id="436010.A0A166H9P6"/>
<evidence type="ECO:0008006" key="4">
    <source>
        <dbReference type="Google" id="ProtNLM"/>
    </source>
</evidence>
<evidence type="ECO:0000313" key="3">
    <source>
        <dbReference type="Proteomes" id="UP000076532"/>
    </source>
</evidence>